<dbReference type="Proteomes" id="UP000265520">
    <property type="component" value="Unassembled WGS sequence"/>
</dbReference>
<accession>A0A392R2G4</accession>
<comment type="caution">
    <text evidence="2">The sequence shown here is derived from an EMBL/GenBank/DDBJ whole genome shotgun (WGS) entry which is preliminary data.</text>
</comment>
<protein>
    <recommendedName>
        <fullName evidence="4">Secreted protein</fullName>
    </recommendedName>
</protein>
<evidence type="ECO:0000313" key="2">
    <source>
        <dbReference type="EMBL" id="MCI30768.1"/>
    </source>
</evidence>
<organism evidence="2 3">
    <name type="scientific">Trifolium medium</name>
    <dbReference type="NCBI Taxonomy" id="97028"/>
    <lineage>
        <taxon>Eukaryota</taxon>
        <taxon>Viridiplantae</taxon>
        <taxon>Streptophyta</taxon>
        <taxon>Embryophyta</taxon>
        <taxon>Tracheophyta</taxon>
        <taxon>Spermatophyta</taxon>
        <taxon>Magnoliopsida</taxon>
        <taxon>eudicotyledons</taxon>
        <taxon>Gunneridae</taxon>
        <taxon>Pentapetalae</taxon>
        <taxon>rosids</taxon>
        <taxon>fabids</taxon>
        <taxon>Fabales</taxon>
        <taxon>Fabaceae</taxon>
        <taxon>Papilionoideae</taxon>
        <taxon>50 kb inversion clade</taxon>
        <taxon>NPAAA clade</taxon>
        <taxon>Hologalegina</taxon>
        <taxon>IRL clade</taxon>
        <taxon>Trifolieae</taxon>
        <taxon>Trifolium</taxon>
    </lineage>
</organism>
<feature type="chain" id="PRO_5017202085" description="Secreted protein" evidence="1">
    <location>
        <begin position="16"/>
        <end position="79"/>
    </location>
</feature>
<dbReference type="AlphaFoldDB" id="A0A392R2G4"/>
<keyword evidence="1" id="KW-0732">Signal</keyword>
<feature type="signal peptide" evidence="1">
    <location>
        <begin position="1"/>
        <end position="15"/>
    </location>
</feature>
<sequence length="79" mass="8612">MLLGIGVMISPLTCAESILVTRRVRLMLFLGSDQRSTAESGSSARVTTLMRSMLKCSRHFRCLAEIGTIIAAASDHICR</sequence>
<evidence type="ECO:0000313" key="3">
    <source>
        <dbReference type="Proteomes" id="UP000265520"/>
    </source>
</evidence>
<proteinExistence type="predicted"/>
<reference evidence="2 3" key="1">
    <citation type="journal article" date="2018" name="Front. Plant Sci.">
        <title>Red Clover (Trifolium pratense) and Zigzag Clover (T. medium) - A Picture of Genomic Similarities and Differences.</title>
        <authorList>
            <person name="Dluhosova J."/>
            <person name="Istvanek J."/>
            <person name="Nedelnik J."/>
            <person name="Repkova J."/>
        </authorList>
    </citation>
    <scope>NUCLEOTIDE SEQUENCE [LARGE SCALE GENOMIC DNA]</scope>
    <source>
        <strain evidence="3">cv. 10/8</strain>
        <tissue evidence="2">Leaf</tissue>
    </source>
</reference>
<evidence type="ECO:0008006" key="4">
    <source>
        <dbReference type="Google" id="ProtNLM"/>
    </source>
</evidence>
<feature type="non-terminal residue" evidence="2">
    <location>
        <position position="79"/>
    </location>
</feature>
<name>A0A392R2G4_9FABA</name>
<dbReference type="EMBL" id="LXQA010182047">
    <property type="protein sequence ID" value="MCI30768.1"/>
    <property type="molecule type" value="Genomic_DNA"/>
</dbReference>
<evidence type="ECO:0000256" key="1">
    <source>
        <dbReference type="SAM" id="SignalP"/>
    </source>
</evidence>
<keyword evidence="3" id="KW-1185">Reference proteome</keyword>